<dbReference type="Pfam" id="PF09084">
    <property type="entry name" value="NMT1"/>
    <property type="match status" value="1"/>
</dbReference>
<dbReference type="PANTHER" id="PTHR31528:SF1">
    <property type="entry name" value="4-AMINO-5-HYDROXYMETHYL-2-METHYLPYRIMIDINE PHOSPHATE SYNTHASE THI11-RELATED"/>
    <property type="match status" value="1"/>
</dbReference>
<comment type="similarity">
    <text evidence="3">Belongs to the NMT1/THI5 family.</text>
</comment>
<evidence type="ECO:0000256" key="10">
    <source>
        <dbReference type="ARBA" id="ARBA00033171"/>
    </source>
</evidence>
<sequence>MKRLMVSLMAGAMSLAAAQAALAADKVTLQLKWVTQSQFAGYYVAKEKGFYSEENLDVDIKPGGPDIAPEQVIAGGGADVIVDWMGGALAAREKGVGLVNIAQPYKKAGMELVCPKDGPVKTEADFKGKTLGVWFFGNEYPFFAWMNKLGLSTEGGADGVTVLKQSFDVQPLIQKQADCISVMTYNEYWQLIDAGFKPEELTVFNYTAMGNDLLEDGLYAMEDKLKDPAFEDKMVRFVRASMKGWKYAVDNPDEAAGIVVDNGGQDENHQKRMMGEVAKLIDNADGKLVEAAYKRTAEALLAQKIITKEPSGAWTSAITDKAIK</sequence>
<evidence type="ECO:0000256" key="9">
    <source>
        <dbReference type="ARBA" id="ARBA00023004"/>
    </source>
</evidence>
<dbReference type="Gene3D" id="3.40.190.10">
    <property type="entry name" value="Periplasmic binding protein-like II"/>
    <property type="match status" value="2"/>
</dbReference>
<evidence type="ECO:0000256" key="3">
    <source>
        <dbReference type="ARBA" id="ARBA00009406"/>
    </source>
</evidence>
<dbReference type="PANTHER" id="PTHR31528">
    <property type="entry name" value="4-AMINO-5-HYDROXYMETHYL-2-METHYLPYRIMIDINE PHOSPHATE SYNTHASE THI11-RELATED"/>
    <property type="match status" value="1"/>
</dbReference>
<comment type="catalytic activity">
    <reaction evidence="11">
        <text>N(6)-(pyridoxal phosphate)-L-lysyl-[4-amino-5-hydroxymethyl-2-methylpyrimidine phosphate synthase] + L-histidyl-[4-amino-5-hydroxymethyl-2-methylpyrimidine phosphate synthase] + 2 Fe(3+) + 4 H2O = L-lysyl-[4-amino-5-hydroxymethyl-2-methylpyrimidine phosphate synthase] + (2S)-2-amino-5-hydroxy-4-oxopentanoyl-[4-amino-5-hydroxymethyl-2-methylpyrimidine phosphate synthase] + 4-amino-2-methyl-5-(phosphooxymethyl)pyrimidine + 3-oxopropanoate + 2 Fe(2+) + 2 H(+)</text>
        <dbReference type="Rhea" id="RHEA:65756"/>
        <dbReference type="Rhea" id="RHEA-COMP:16892"/>
        <dbReference type="Rhea" id="RHEA-COMP:16893"/>
        <dbReference type="Rhea" id="RHEA-COMP:16894"/>
        <dbReference type="Rhea" id="RHEA-COMP:16895"/>
        <dbReference type="ChEBI" id="CHEBI:15377"/>
        <dbReference type="ChEBI" id="CHEBI:15378"/>
        <dbReference type="ChEBI" id="CHEBI:29033"/>
        <dbReference type="ChEBI" id="CHEBI:29034"/>
        <dbReference type="ChEBI" id="CHEBI:29969"/>
        <dbReference type="ChEBI" id="CHEBI:29979"/>
        <dbReference type="ChEBI" id="CHEBI:33190"/>
        <dbReference type="ChEBI" id="CHEBI:58354"/>
        <dbReference type="ChEBI" id="CHEBI:143915"/>
        <dbReference type="ChEBI" id="CHEBI:157692"/>
    </reaction>
    <physiologicalReaction direction="left-to-right" evidence="11">
        <dbReference type="Rhea" id="RHEA:65757"/>
    </physiologicalReaction>
</comment>
<proteinExistence type="inferred from homology"/>
<name>A0A9X1AAN9_9HYPH</name>
<dbReference type="InterPro" id="IPR027939">
    <property type="entry name" value="NMT1/THI5"/>
</dbReference>
<gene>
    <name evidence="14" type="ORF">J1C56_11840</name>
</gene>
<evidence type="ECO:0000256" key="11">
    <source>
        <dbReference type="ARBA" id="ARBA00048179"/>
    </source>
</evidence>
<dbReference type="AlphaFoldDB" id="A0A9X1AAN9"/>
<keyword evidence="12" id="KW-0732">Signal</keyword>
<evidence type="ECO:0000256" key="7">
    <source>
        <dbReference type="ARBA" id="ARBA00022898"/>
    </source>
</evidence>
<dbReference type="InterPro" id="IPR015168">
    <property type="entry name" value="SsuA/THI5"/>
</dbReference>
<comment type="caution">
    <text evidence="14">The sequence shown here is derived from an EMBL/GenBank/DDBJ whole genome shotgun (WGS) entry which is preliminary data.</text>
</comment>
<feature type="signal peptide" evidence="12">
    <location>
        <begin position="1"/>
        <end position="23"/>
    </location>
</feature>
<keyword evidence="15" id="KW-1185">Reference proteome</keyword>
<evidence type="ECO:0000256" key="1">
    <source>
        <dbReference type="ARBA" id="ARBA00003469"/>
    </source>
</evidence>
<evidence type="ECO:0000259" key="13">
    <source>
        <dbReference type="Pfam" id="PF09084"/>
    </source>
</evidence>
<dbReference type="GO" id="GO:0016740">
    <property type="term" value="F:transferase activity"/>
    <property type="evidence" value="ECO:0007669"/>
    <property type="project" value="UniProtKB-KW"/>
</dbReference>
<feature type="domain" description="SsuA/THI5-like" evidence="13">
    <location>
        <begin position="37"/>
        <end position="255"/>
    </location>
</feature>
<dbReference type="Proteomes" id="UP001138921">
    <property type="component" value="Unassembled WGS sequence"/>
</dbReference>
<evidence type="ECO:0000313" key="15">
    <source>
        <dbReference type="Proteomes" id="UP001138921"/>
    </source>
</evidence>
<keyword evidence="6" id="KW-0479">Metal-binding</keyword>
<evidence type="ECO:0000256" key="5">
    <source>
        <dbReference type="ARBA" id="ARBA00022679"/>
    </source>
</evidence>
<dbReference type="RefSeq" id="WP_214389283.1">
    <property type="nucleotide sequence ID" value="NZ_JAFLWW010000003.1"/>
</dbReference>
<organism evidence="14 15">
    <name type="scientific">Aminobacter anthyllidis</name>
    <dbReference type="NCBI Taxonomy" id="1035067"/>
    <lineage>
        <taxon>Bacteria</taxon>
        <taxon>Pseudomonadati</taxon>
        <taxon>Pseudomonadota</taxon>
        <taxon>Alphaproteobacteria</taxon>
        <taxon>Hyphomicrobiales</taxon>
        <taxon>Phyllobacteriaceae</taxon>
        <taxon>Aminobacter</taxon>
    </lineage>
</organism>
<evidence type="ECO:0000256" key="2">
    <source>
        <dbReference type="ARBA" id="ARBA00004948"/>
    </source>
</evidence>
<reference evidence="14" key="2">
    <citation type="submission" date="2021-03" db="EMBL/GenBank/DDBJ databases">
        <authorList>
            <person name="Artuso I."/>
            <person name="Turrini P."/>
            <person name="Pirolo M."/>
            <person name="Lugli G.A."/>
            <person name="Ventura M."/>
            <person name="Visca P."/>
        </authorList>
    </citation>
    <scope>NUCLEOTIDE SEQUENCE</scope>
    <source>
        <strain evidence="14">LMG 26462</strain>
    </source>
</reference>
<keyword evidence="8" id="KW-0784">Thiamine biosynthesis</keyword>
<comment type="pathway">
    <text evidence="2">Cofactor biosynthesis; thiamine diphosphate biosynthesis.</text>
</comment>
<evidence type="ECO:0000256" key="8">
    <source>
        <dbReference type="ARBA" id="ARBA00022977"/>
    </source>
</evidence>
<feature type="chain" id="PRO_5040781156" description="Thiamine pyrimidine synthase" evidence="12">
    <location>
        <begin position="24"/>
        <end position="324"/>
    </location>
</feature>
<dbReference type="GO" id="GO:0009228">
    <property type="term" value="P:thiamine biosynthetic process"/>
    <property type="evidence" value="ECO:0007669"/>
    <property type="project" value="UniProtKB-KW"/>
</dbReference>
<evidence type="ECO:0000256" key="6">
    <source>
        <dbReference type="ARBA" id="ARBA00022723"/>
    </source>
</evidence>
<evidence type="ECO:0000313" key="14">
    <source>
        <dbReference type="EMBL" id="MBT1156282.1"/>
    </source>
</evidence>
<keyword evidence="5" id="KW-0808">Transferase</keyword>
<comment type="function">
    <text evidence="1">Responsible for the formation of the pyrimidine heterocycle in the thiamine biosynthesis pathway. Catalyzes the formation of hydroxymethylpyrimidine phosphate (HMP-P) from histidine and pyridoxal phosphate (PLP). The protein uses PLP and the active site histidine to form HMP-P, generating an inactive enzyme. The enzyme can only undergo a single turnover, which suggests it is a suicide enzyme.</text>
</comment>
<comment type="subunit">
    <text evidence="4">Homodimer.</text>
</comment>
<reference evidence="14" key="1">
    <citation type="journal article" date="2021" name="Microorganisms">
        <title>Phylogenomic Reconstruction and Metabolic Potential of the Genus Aminobacter.</title>
        <authorList>
            <person name="Artuso I."/>
            <person name="Turrini P."/>
            <person name="Pirolo M."/>
            <person name="Lugli G.A."/>
            <person name="Ventura M."/>
            <person name="Visca P."/>
        </authorList>
    </citation>
    <scope>NUCLEOTIDE SEQUENCE</scope>
    <source>
        <strain evidence="14">LMG 26462</strain>
    </source>
</reference>
<dbReference type="GO" id="GO:0046872">
    <property type="term" value="F:metal ion binding"/>
    <property type="evidence" value="ECO:0007669"/>
    <property type="project" value="UniProtKB-KW"/>
</dbReference>
<evidence type="ECO:0000256" key="12">
    <source>
        <dbReference type="SAM" id="SignalP"/>
    </source>
</evidence>
<dbReference type="SUPFAM" id="SSF53850">
    <property type="entry name" value="Periplasmic binding protein-like II"/>
    <property type="match status" value="1"/>
</dbReference>
<accession>A0A9X1AAN9</accession>
<protein>
    <recommendedName>
        <fullName evidence="10">Thiamine pyrimidine synthase</fullName>
    </recommendedName>
</protein>
<keyword evidence="9" id="KW-0408">Iron</keyword>
<dbReference type="EMBL" id="JAFLWW010000003">
    <property type="protein sequence ID" value="MBT1156282.1"/>
    <property type="molecule type" value="Genomic_DNA"/>
</dbReference>
<keyword evidence="7" id="KW-0663">Pyridoxal phosphate</keyword>
<evidence type="ECO:0000256" key="4">
    <source>
        <dbReference type="ARBA" id="ARBA00011738"/>
    </source>
</evidence>